<dbReference type="CDD" id="cd15745">
    <property type="entry name" value="FYVE_RUFY4"/>
    <property type="match status" value="1"/>
</dbReference>
<dbReference type="Gene3D" id="3.30.40.10">
    <property type="entry name" value="Zinc/RING finger domain, C3HC4 (zinc finger)"/>
    <property type="match status" value="2"/>
</dbReference>
<evidence type="ECO:0000256" key="1">
    <source>
        <dbReference type="ARBA" id="ARBA00022723"/>
    </source>
</evidence>
<dbReference type="InterPro" id="IPR011011">
    <property type="entry name" value="Znf_FYVE_PHD"/>
</dbReference>
<sequence>MIISSEWSEVQQNIGTLVSDHQNNRPIDAQDFPYIKKSHWTPSGEVTNCSNCRKKFGLTDRKHHCYRCGHVCCWKCTRYRRKLSILAEPDPNGRSYQVCASCFDEGPQTIGQTQDLTDLFFTLKGRKTSPKYKSKSGSRLHRKLDYQKECRRLTEGFLAAGGTSWLKSASLEIMKSFSLPDWQKGTFYLPKGATDFCQLCEQKFGLLTQKHNCRVCGRVICSSCSAENLILYVPDDGEQDSDPHWAIIKVKGCPEVEPNLCLYQHPHWAIIKVKGCPEVEPNLCLYQRVCGSCQAQLEDIQLAEVTQAVVEEEQQDIFSSIKQVYEKISATQSKVDTQLPKYQELIEGLEISAGSPKYLPQARSNMQMLAKAQADLSDHLTRLVVEVASLKRLQPSTAAQLKLLKGLLRAKYEFYQENMFQFRDLRRRLEAMTPTEVLNEIQAIVDHQAINSAYISTKQLGLEALLLADKHQFAPRIAQVLATVEGVVMEELQLSIQEHREDWDQHQLQVQEFVKRCLQGSSHRFVRPSRRLTKAHGTKYVSQFLTERSEIVVTQIHLQLCAKCVDKKFKRTKEALQAAQLQLLDNQEKGQRSTTVGTESTRS</sequence>
<dbReference type="STRING" id="7739.C3YVW2"/>
<evidence type="ECO:0000256" key="3">
    <source>
        <dbReference type="ARBA" id="ARBA00022833"/>
    </source>
</evidence>
<evidence type="ECO:0000259" key="5">
    <source>
        <dbReference type="PROSITE" id="PS50178"/>
    </source>
</evidence>
<dbReference type="PANTHER" id="PTHR23164">
    <property type="entry name" value="EARLY ENDOSOME ANTIGEN 1"/>
    <property type="match status" value="1"/>
</dbReference>
<keyword evidence="2 4" id="KW-0863">Zinc-finger</keyword>
<protein>
    <recommendedName>
        <fullName evidence="5">FYVE-type domain-containing protein</fullName>
    </recommendedName>
</protein>
<gene>
    <name evidence="6" type="ORF">BRAFLDRAFT_102567</name>
</gene>
<keyword evidence="3" id="KW-0862">Zinc</keyword>
<dbReference type="InParanoid" id="C3YVW2"/>
<dbReference type="eggNOG" id="KOG1842">
    <property type="taxonomic scope" value="Eukaryota"/>
</dbReference>
<accession>C3YVW2</accession>
<organism>
    <name type="scientific">Branchiostoma floridae</name>
    <name type="common">Florida lancelet</name>
    <name type="synonym">Amphioxus</name>
    <dbReference type="NCBI Taxonomy" id="7739"/>
    <lineage>
        <taxon>Eukaryota</taxon>
        <taxon>Metazoa</taxon>
        <taxon>Chordata</taxon>
        <taxon>Cephalochordata</taxon>
        <taxon>Leptocardii</taxon>
        <taxon>Amphioxiformes</taxon>
        <taxon>Branchiostomatidae</taxon>
        <taxon>Branchiostoma</taxon>
    </lineage>
</organism>
<dbReference type="InterPro" id="IPR013083">
    <property type="entry name" value="Znf_RING/FYVE/PHD"/>
</dbReference>
<evidence type="ECO:0000256" key="2">
    <source>
        <dbReference type="ARBA" id="ARBA00022771"/>
    </source>
</evidence>
<reference evidence="6" key="1">
    <citation type="journal article" date="2008" name="Nature">
        <title>The amphioxus genome and the evolution of the chordate karyotype.</title>
        <authorList>
            <consortium name="US DOE Joint Genome Institute (JGI-PGF)"/>
            <person name="Putnam N.H."/>
            <person name="Butts T."/>
            <person name="Ferrier D.E.K."/>
            <person name="Furlong R.F."/>
            <person name="Hellsten U."/>
            <person name="Kawashima T."/>
            <person name="Robinson-Rechavi M."/>
            <person name="Shoguchi E."/>
            <person name="Terry A."/>
            <person name="Yu J.-K."/>
            <person name="Benito-Gutierrez E.L."/>
            <person name="Dubchak I."/>
            <person name="Garcia-Fernandez J."/>
            <person name="Gibson-Brown J.J."/>
            <person name="Grigoriev I.V."/>
            <person name="Horton A.C."/>
            <person name="de Jong P.J."/>
            <person name="Jurka J."/>
            <person name="Kapitonov V.V."/>
            <person name="Kohara Y."/>
            <person name="Kuroki Y."/>
            <person name="Lindquist E."/>
            <person name="Lucas S."/>
            <person name="Osoegawa K."/>
            <person name="Pennacchio L.A."/>
            <person name="Salamov A.A."/>
            <person name="Satou Y."/>
            <person name="Sauka-Spengler T."/>
            <person name="Schmutz J."/>
            <person name="Shin-I T."/>
            <person name="Toyoda A."/>
            <person name="Bronner-Fraser M."/>
            <person name="Fujiyama A."/>
            <person name="Holland L.Z."/>
            <person name="Holland P.W.H."/>
            <person name="Satoh N."/>
            <person name="Rokhsar D.S."/>
        </authorList>
    </citation>
    <scope>NUCLEOTIDE SEQUENCE [LARGE SCALE GENOMIC DNA]</scope>
    <source>
        <strain evidence="6">S238N-H82</strain>
        <tissue evidence="6">Testes</tissue>
    </source>
</reference>
<keyword evidence="1" id="KW-0479">Metal-binding</keyword>
<evidence type="ECO:0000256" key="4">
    <source>
        <dbReference type="PROSITE-ProRule" id="PRU00091"/>
    </source>
</evidence>
<dbReference type="EMBL" id="GG666558">
    <property type="protein sequence ID" value="EEN55646.1"/>
    <property type="molecule type" value="Genomic_DNA"/>
</dbReference>
<dbReference type="PROSITE" id="PS50178">
    <property type="entry name" value="ZF_FYVE"/>
    <property type="match status" value="2"/>
</dbReference>
<dbReference type="SMART" id="SM00064">
    <property type="entry name" value="FYVE"/>
    <property type="match status" value="2"/>
</dbReference>
<dbReference type="GO" id="GO:0008270">
    <property type="term" value="F:zinc ion binding"/>
    <property type="evidence" value="ECO:0007669"/>
    <property type="project" value="UniProtKB-KW"/>
</dbReference>
<dbReference type="InterPro" id="IPR000306">
    <property type="entry name" value="Znf_FYVE"/>
</dbReference>
<name>C3YVW2_BRAFL</name>
<dbReference type="CDD" id="cd00065">
    <property type="entry name" value="FYVE_like_SF"/>
    <property type="match status" value="1"/>
</dbReference>
<dbReference type="Pfam" id="PF01363">
    <property type="entry name" value="FYVE"/>
    <property type="match status" value="2"/>
</dbReference>
<feature type="domain" description="FYVE-type" evidence="5">
    <location>
        <begin position="43"/>
        <end position="107"/>
    </location>
</feature>
<proteinExistence type="predicted"/>
<dbReference type="AlphaFoldDB" id="C3YVW2"/>
<feature type="domain" description="FYVE-type" evidence="5">
    <location>
        <begin position="191"/>
        <end position="298"/>
    </location>
</feature>
<dbReference type="PANTHER" id="PTHR23164:SF30">
    <property type="entry name" value="EARLY ENDOSOME ANTIGEN 1"/>
    <property type="match status" value="1"/>
</dbReference>
<evidence type="ECO:0000313" key="6">
    <source>
        <dbReference type="EMBL" id="EEN55646.1"/>
    </source>
</evidence>
<dbReference type="InterPro" id="IPR017455">
    <property type="entry name" value="Znf_FYVE-rel"/>
</dbReference>
<dbReference type="SUPFAM" id="SSF57903">
    <property type="entry name" value="FYVE/PHD zinc finger"/>
    <property type="match status" value="2"/>
</dbReference>